<feature type="non-terminal residue" evidence="2">
    <location>
        <position position="1"/>
    </location>
</feature>
<evidence type="ECO:0000313" key="3">
    <source>
        <dbReference type="Proteomes" id="UP001465976"/>
    </source>
</evidence>
<feature type="compositionally biased region" description="Acidic residues" evidence="1">
    <location>
        <begin position="12"/>
        <end position="21"/>
    </location>
</feature>
<comment type="caution">
    <text evidence="2">The sequence shown here is derived from an EMBL/GenBank/DDBJ whole genome shotgun (WGS) entry which is preliminary data.</text>
</comment>
<dbReference type="Proteomes" id="UP001465976">
    <property type="component" value="Unassembled WGS sequence"/>
</dbReference>
<gene>
    <name evidence="2" type="ORF">V5O48_004771</name>
</gene>
<sequence length="104" mass="11646">KKPCNDFMSMSDDSDDEAENDDSFIDIGLEFDVDSIPVTPTISAGASFRLASPPRKRTSKLLPSLSTPFHSFIDLAEHDTRPRTDPSTRKRSWRGRSFIEIASL</sequence>
<feature type="compositionally biased region" description="Low complexity" evidence="1">
    <location>
        <begin position="1"/>
        <end position="11"/>
    </location>
</feature>
<name>A0ABR3FP69_9AGAR</name>
<accession>A0ABR3FP69</accession>
<protein>
    <submittedName>
        <fullName evidence="2">Uncharacterized protein</fullName>
    </submittedName>
</protein>
<reference evidence="2 3" key="1">
    <citation type="submission" date="2024-02" db="EMBL/GenBank/DDBJ databases">
        <title>A draft genome for the cacao thread blight pathogen Marasmius crinis-equi.</title>
        <authorList>
            <person name="Cohen S.P."/>
            <person name="Baruah I.K."/>
            <person name="Amoako-Attah I."/>
            <person name="Bukari Y."/>
            <person name="Meinhardt L.W."/>
            <person name="Bailey B.A."/>
        </authorList>
    </citation>
    <scope>NUCLEOTIDE SEQUENCE [LARGE SCALE GENOMIC DNA]</scope>
    <source>
        <strain evidence="2 3">GH-76</strain>
    </source>
</reference>
<proteinExistence type="predicted"/>
<evidence type="ECO:0000256" key="1">
    <source>
        <dbReference type="SAM" id="MobiDB-lite"/>
    </source>
</evidence>
<keyword evidence="3" id="KW-1185">Reference proteome</keyword>
<organism evidence="2 3">
    <name type="scientific">Marasmius crinis-equi</name>
    <dbReference type="NCBI Taxonomy" id="585013"/>
    <lineage>
        <taxon>Eukaryota</taxon>
        <taxon>Fungi</taxon>
        <taxon>Dikarya</taxon>
        <taxon>Basidiomycota</taxon>
        <taxon>Agaricomycotina</taxon>
        <taxon>Agaricomycetes</taxon>
        <taxon>Agaricomycetidae</taxon>
        <taxon>Agaricales</taxon>
        <taxon>Marasmiineae</taxon>
        <taxon>Marasmiaceae</taxon>
        <taxon>Marasmius</taxon>
    </lineage>
</organism>
<dbReference type="EMBL" id="JBAHYK010000171">
    <property type="protein sequence ID" value="KAL0577228.1"/>
    <property type="molecule type" value="Genomic_DNA"/>
</dbReference>
<feature type="region of interest" description="Disordered" evidence="1">
    <location>
        <begin position="1"/>
        <end position="21"/>
    </location>
</feature>
<evidence type="ECO:0000313" key="2">
    <source>
        <dbReference type="EMBL" id="KAL0577228.1"/>
    </source>
</evidence>